<dbReference type="SUPFAM" id="SSF46785">
    <property type="entry name" value="Winged helix' DNA-binding domain"/>
    <property type="match status" value="1"/>
</dbReference>
<evidence type="ECO:0000256" key="1">
    <source>
        <dbReference type="ARBA" id="ARBA00005384"/>
    </source>
</evidence>
<dbReference type="InterPro" id="IPR015424">
    <property type="entry name" value="PyrdxlP-dep_Trfase"/>
</dbReference>
<dbReference type="EMBL" id="CP031742">
    <property type="protein sequence ID" value="AXQ56325.1"/>
    <property type="molecule type" value="Genomic_DNA"/>
</dbReference>
<dbReference type="SUPFAM" id="SSF53383">
    <property type="entry name" value="PLP-dependent transferases"/>
    <property type="match status" value="1"/>
</dbReference>
<keyword evidence="3" id="KW-0805">Transcription regulation</keyword>
<dbReference type="Gene3D" id="1.10.10.10">
    <property type="entry name" value="Winged helix-like DNA-binding domain superfamily/Winged helix DNA-binding domain"/>
    <property type="match status" value="1"/>
</dbReference>
<gene>
    <name evidence="8" type="ORF">D0C37_18180</name>
</gene>
<dbReference type="InterPro" id="IPR015421">
    <property type="entry name" value="PyrdxlP-dep_Trfase_major"/>
</dbReference>
<dbReference type="GO" id="GO:0008483">
    <property type="term" value="F:transaminase activity"/>
    <property type="evidence" value="ECO:0007669"/>
    <property type="project" value="UniProtKB-KW"/>
</dbReference>
<keyword evidence="8" id="KW-0032">Aminotransferase</keyword>
<evidence type="ECO:0000256" key="3">
    <source>
        <dbReference type="ARBA" id="ARBA00023015"/>
    </source>
</evidence>
<dbReference type="Gene3D" id="3.40.640.10">
    <property type="entry name" value="Type I PLP-dependent aspartate aminotransferase-like (Major domain)"/>
    <property type="match status" value="1"/>
</dbReference>
<dbReference type="PANTHER" id="PTHR46577:SF1">
    <property type="entry name" value="HTH-TYPE TRANSCRIPTIONAL REGULATORY PROTEIN GABR"/>
    <property type="match status" value="1"/>
</dbReference>
<protein>
    <submittedName>
        <fullName evidence="8">PLP-dependent aminotransferase family protein</fullName>
    </submittedName>
</protein>
<dbReference type="PANTHER" id="PTHR46577">
    <property type="entry name" value="HTH-TYPE TRANSCRIPTIONAL REGULATORY PROTEIN GABR"/>
    <property type="match status" value="1"/>
</dbReference>
<reference evidence="8 9" key="1">
    <citation type="submission" date="2018-08" db="EMBL/GenBank/DDBJ databases">
        <authorList>
            <person name="Ferrada E.E."/>
            <person name="Latorre B.A."/>
        </authorList>
    </citation>
    <scope>NUCLEOTIDE SEQUENCE [LARGE SCALE GENOMIC DNA]</scope>
    <source>
        <strain evidence="8 9">VK-A60T</strain>
    </source>
</reference>
<keyword evidence="2" id="KW-0663">Pyridoxal phosphate</keyword>
<dbReference type="Pfam" id="PF00392">
    <property type="entry name" value="GntR"/>
    <property type="match status" value="1"/>
</dbReference>
<feature type="domain" description="HTH gntR-type" evidence="7">
    <location>
        <begin position="38"/>
        <end position="107"/>
    </location>
</feature>
<dbReference type="InterPro" id="IPR036390">
    <property type="entry name" value="WH_DNA-bd_sf"/>
</dbReference>
<comment type="similarity">
    <text evidence="1">In the C-terminal section; belongs to the class-I pyridoxal-phosphate-dependent aminotransferase family.</text>
</comment>
<feature type="region of interest" description="Disordered" evidence="6">
    <location>
        <begin position="109"/>
        <end position="130"/>
    </location>
</feature>
<dbReference type="GO" id="GO:0003700">
    <property type="term" value="F:DNA-binding transcription factor activity"/>
    <property type="evidence" value="ECO:0007669"/>
    <property type="project" value="InterPro"/>
</dbReference>
<dbReference type="GO" id="GO:0030170">
    <property type="term" value="F:pyridoxal phosphate binding"/>
    <property type="evidence" value="ECO:0007669"/>
    <property type="project" value="InterPro"/>
</dbReference>
<dbReference type="CDD" id="cd07377">
    <property type="entry name" value="WHTH_GntR"/>
    <property type="match status" value="1"/>
</dbReference>
<dbReference type="InterPro" id="IPR051446">
    <property type="entry name" value="HTH_trans_reg/aminotransferase"/>
</dbReference>
<sequence length="494" mass="51259">MALHEDQSTAGVSGPIGPLTASGLRALTGDAAALPGPGGLGVRLAARLRELIRDADALRPGTVLPPTRAVAAEFGVSRGVVVAAYEQLTAEGFLAGRQGSGTRVADLGAGARPAPKAPPPEEAARPGVPDLGGFPRGRWLAAYRQALTAMADGDLGYGDPRGHARLRTELAAHLRAFRGADTSPGALLVVGGAADGLTLLADTLAARGRPRIAVEDPSSPRAHALLRRRGLEVTGVPVDGEGLAVDALREPGRLGAVLLTPAHQYPAGIPLSAGRRHALVRLAREHGFLLIEDDYNGAFRYDREPPGCLQGLAPDVTALLGSVSKTLAPALRLGWLLAPPAWAPRLVHDRALTHPTGHTLDHLAFAHLLHTGDYTAHLRRTRRRYHSRRLHLTTELAAAAPHFTPLGTPGGLHLPVALPPWSREAEVLAAVRAEGYDVQGLGECALTPPPPDRPGGGLVIGFAALTPAAITHLVGVAREAGGPPPPPGAPPPPR</sequence>
<dbReference type="SMART" id="SM00345">
    <property type="entry name" value="HTH_GNTR"/>
    <property type="match status" value="1"/>
</dbReference>
<dbReference type="InterPro" id="IPR036388">
    <property type="entry name" value="WH-like_DNA-bd_sf"/>
</dbReference>
<dbReference type="PROSITE" id="PS50949">
    <property type="entry name" value="HTH_GNTR"/>
    <property type="match status" value="1"/>
</dbReference>
<keyword evidence="5" id="KW-0804">Transcription</keyword>
<keyword evidence="8" id="KW-0808">Transferase</keyword>
<keyword evidence="4" id="KW-0238">DNA-binding</keyword>
<evidence type="ECO:0000256" key="6">
    <source>
        <dbReference type="SAM" id="MobiDB-lite"/>
    </source>
</evidence>
<evidence type="ECO:0000256" key="5">
    <source>
        <dbReference type="ARBA" id="ARBA00023163"/>
    </source>
</evidence>
<dbReference type="PRINTS" id="PR00035">
    <property type="entry name" value="HTHGNTR"/>
</dbReference>
<proteinExistence type="inferred from homology"/>
<evidence type="ECO:0000313" key="9">
    <source>
        <dbReference type="Proteomes" id="UP000259636"/>
    </source>
</evidence>
<organism evidence="8 9">
    <name type="scientific">Streptomyces koyangensis</name>
    <dbReference type="NCBI Taxonomy" id="188770"/>
    <lineage>
        <taxon>Bacteria</taxon>
        <taxon>Bacillati</taxon>
        <taxon>Actinomycetota</taxon>
        <taxon>Actinomycetes</taxon>
        <taxon>Kitasatosporales</taxon>
        <taxon>Streptomycetaceae</taxon>
        <taxon>Streptomyces</taxon>
        <taxon>Streptomyces aurantiacus group</taxon>
    </lineage>
</organism>
<dbReference type="CDD" id="cd00609">
    <property type="entry name" value="AAT_like"/>
    <property type="match status" value="1"/>
</dbReference>
<dbReference type="InterPro" id="IPR004839">
    <property type="entry name" value="Aminotransferase_I/II_large"/>
</dbReference>
<name>A0A385DD42_9ACTN</name>
<dbReference type="KEGG" id="sky:D0C37_18180"/>
<dbReference type="AlphaFoldDB" id="A0A385DD42"/>
<evidence type="ECO:0000313" key="8">
    <source>
        <dbReference type="EMBL" id="AXQ56325.1"/>
    </source>
</evidence>
<dbReference type="Pfam" id="PF00155">
    <property type="entry name" value="Aminotran_1_2"/>
    <property type="match status" value="1"/>
</dbReference>
<evidence type="ECO:0000259" key="7">
    <source>
        <dbReference type="PROSITE" id="PS50949"/>
    </source>
</evidence>
<dbReference type="InterPro" id="IPR000524">
    <property type="entry name" value="Tscrpt_reg_HTH_GntR"/>
</dbReference>
<evidence type="ECO:0000256" key="2">
    <source>
        <dbReference type="ARBA" id="ARBA00022898"/>
    </source>
</evidence>
<dbReference type="GO" id="GO:0003677">
    <property type="term" value="F:DNA binding"/>
    <property type="evidence" value="ECO:0007669"/>
    <property type="project" value="UniProtKB-KW"/>
</dbReference>
<evidence type="ECO:0000256" key="4">
    <source>
        <dbReference type="ARBA" id="ARBA00023125"/>
    </source>
</evidence>
<dbReference type="Proteomes" id="UP000259636">
    <property type="component" value="Chromosome"/>
</dbReference>
<accession>A0A385DD42</accession>